<name>X1J8A1_9ZZZZ</name>
<dbReference type="EMBL" id="BARU01026717">
    <property type="protein sequence ID" value="GAH65958.1"/>
    <property type="molecule type" value="Genomic_DNA"/>
</dbReference>
<comment type="caution">
    <text evidence="1">The sequence shown here is derived from an EMBL/GenBank/DDBJ whole genome shotgun (WGS) entry which is preliminary data.</text>
</comment>
<organism evidence="1">
    <name type="scientific">marine sediment metagenome</name>
    <dbReference type="NCBI Taxonomy" id="412755"/>
    <lineage>
        <taxon>unclassified sequences</taxon>
        <taxon>metagenomes</taxon>
        <taxon>ecological metagenomes</taxon>
    </lineage>
</organism>
<accession>X1J8A1</accession>
<proteinExistence type="predicted"/>
<feature type="non-terminal residue" evidence="1">
    <location>
        <position position="53"/>
    </location>
</feature>
<gene>
    <name evidence="1" type="ORF">S03H2_42879</name>
</gene>
<protein>
    <submittedName>
        <fullName evidence="1">Uncharacterized protein</fullName>
    </submittedName>
</protein>
<sequence>MVFNSHGRLRSILLCKPNYYEICDFSDVASQHIKEGFKVSRKVATEQHQEFAE</sequence>
<reference evidence="1" key="1">
    <citation type="journal article" date="2014" name="Front. Microbiol.">
        <title>High frequency of phylogenetically diverse reductive dehalogenase-homologous genes in deep subseafloor sedimentary metagenomes.</title>
        <authorList>
            <person name="Kawai M."/>
            <person name="Futagami T."/>
            <person name="Toyoda A."/>
            <person name="Takaki Y."/>
            <person name="Nishi S."/>
            <person name="Hori S."/>
            <person name="Arai W."/>
            <person name="Tsubouchi T."/>
            <person name="Morono Y."/>
            <person name="Uchiyama I."/>
            <person name="Ito T."/>
            <person name="Fujiyama A."/>
            <person name="Inagaki F."/>
            <person name="Takami H."/>
        </authorList>
    </citation>
    <scope>NUCLEOTIDE SEQUENCE</scope>
    <source>
        <strain evidence="1">Expedition CK06-06</strain>
    </source>
</reference>
<dbReference type="AlphaFoldDB" id="X1J8A1"/>
<evidence type="ECO:0000313" key="1">
    <source>
        <dbReference type="EMBL" id="GAH65958.1"/>
    </source>
</evidence>